<dbReference type="STRING" id="166423.A0A0M8ZUK0"/>
<sequence>MGYTIAIQECEKKSTHSFRGVVVITSALHAEDRRGSKKSVLFYTTDCGDGKEDLGLKLQQRSVSLTALHTGSGTQQQYLEPRMAQLETLEAKASVRPWVETDSDRSSRPDCRFRSQCPLLSATAVPQEQDFVLSNQKECLAMATEDIRLVAYFLQANLVGGLVWDTPGVQGLVSHPSFWSLRSQGRH</sequence>
<reference evidence="1 2" key="1">
    <citation type="submission" date="2015-07" db="EMBL/GenBank/DDBJ databases">
        <title>The genome of Melipona quadrifasciata.</title>
        <authorList>
            <person name="Pan H."/>
            <person name="Kapheim K."/>
        </authorList>
    </citation>
    <scope>NUCLEOTIDE SEQUENCE [LARGE SCALE GENOMIC DNA]</scope>
    <source>
        <strain evidence="1">0111107301</strain>
        <tissue evidence="1">Whole body</tissue>
    </source>
</reference>
<accession>A0A0M8ZUK0</accession>
<dbReference type="AlphaFoldDB" id="A0A0M8ZUK0"/>
<dbReference type="Proteomes" id="UP000053105">
    <property type="component" value="Unassembled WGS sequence"/>
</dbReference>
<protein>
    <submittedName>
        <fullName evidence="1">Uncharacterized protein</fullName>
    </submittedName>
</protein>
<dbReference type="OrthoDB" id="449487at2759"/>
<keyword evidence="2" id="KW-1185">Reference proteome</keyword>
<name>A0A0M8ZUK0_9HYME</name>
<gene>
    <name evidence="1" type="ORF">WN51_01724</name>
</gene>
<evidence type="ECO:0000313" key="2">
    <source>
        <dbReference type="Proteomes" id="UP000053105"/>
    </source>
</evidence>
<organism evidence="1 2">
    <name type="scientific">Melipona quadrifasciata</name>
    <dbReference type="NCBI Taxonomy" id="166423"/>
    <lineage>
        <taxon>Eukaryota</taxon>
        <taxon>Metazoa</taxon>
        <taxon>Ecdysozoa</taxon>
        <taxon>Arthropoda</taxon>
        <taxon>Hexapoda</taxon>
        <taxon>Insecta</taxon>
        <taxon>Pterygota</taxon>
        <taxon>Neoptera</taxon>
        <taxon>Endopterygota</taxon>
        <taxon>Hymenoptera</taxon>
        <taxon>Apocrita</taxon>
        <taxon>Aculeata</taxon>
        <taxon>Apoidea</taxon>
        <taxon>Anthophila</taxon>
        <taxon>Apidae</taxon>
        <taxon>Melipona</taxon>
    </lineage>
</organism>
<evidence type="ECO:0000313" key="1">
    <source>
        <dbReference type="EMBL" id="KOX71450.1"/>
    </source>
</evidence>
<proteinExistence type="predicted"/>
<dbReference type="EMBL" id="KQ435840">
    <property type="protein sequence ID" value="KOX71450.1"/>
    <property type="molecule type" value="Genomic_DNA"/>
</dbReference>